<dbReference type="Pfam" id="PF00126">
    <property type="entry name" value="HTH_1"/>
    <property type="match status" value="1"/>
</dbReference>
<dbReference type="InterPro" id="IPR005119">
    <property type="entry name" value="LysR_subst-bd"/>
</dbReference>
<dbReference type="InterPro" id="IPR036388">
    <property type="entry name" value="WH-like_DNA-bd_sf"/>
</dbReference>
<name>A0ABS2L5D6_9MICO</name>
<dbReference type="PANTHER" id="PTHR30346">
    <property type="entry name" value="TRANSCRIPTIONAL DUAL REGULATOR HCAR-RELATED"/>
    <property type="match status" value="1"/>
</dbReference>
<evidence type="ECO:0000313" key="7">
    <source>
        <dbReference type="Proteomes" id="UP000776164"/>
    </source>
</evidence>
<dbReference type="SUPFAM" id="SSF53850">
    <property type="entry name" value="Periplasmic binding protein-like II"/>
    <property type="match status" value="1"/>
</dbReference>
<dbReference type="PROSITE" id="PS50931">
    <property type="entry name" value="HTH_LYSR"/>
    <property type="match status" value="1"/>
</dbReference>
<evidence type="ECO:0000256" key="4">
    <source>
        <dbReference type="ARBA" id="ARBA00023163"/>
    </source>
</evidence>
<gene>
    <name evidence="6" type="ORF">JOE66_001947</name>
</gene>
<evidence type="ECO:0000256" key="1">
    <source>
        <dbReference type="ARBA" id="ARBA00009437"/>
    </source>
</evidence>
<sequence length="310" mass="33041">MLDIRKLNMLAELDRLGTIAAVARELNLTPPGISMQLAALERELGVKLMEKQGRRVVVTPAGHLLAKHGSSIVDALSVAEMEAAALRDGAAGTYRVGAFPTAARTIIPTAWKALNQAGDRSVELRLIEMEPSASIPALTAGEVELAIAHSYSNMPPVSGPGLTIQSIGTETVRLAISVSEWPGPTDRPVDLGAFSGHDWIVPSREWTCHDMVRRATDLAGFEIRAVAEATDFQVQLALVQAGMGVALIPELGARFVPEGVIMIDLEVPVYRKLLLVTRRSSASDAGLVHIQELIADAAKSQLPATGTGRR</sequence>
<dbReference type="InterPro" id="IPR000847">
    <property type="entry name" value="LysR_HTH_N"/>
</dbReference>
<organism evidence="6 7">
    <name type="scientific">Subtercola frigoramans</name>
    <dbReference type="NCBI Taxonomy" id="120298"/>
    <lineage>
        <taxon>Bacteria</taxon>
        <taxon>Bacillati</taxon>
        <taxon>Actinomycetota</taxon>
        <taxon>Actinomycetes</taxon>
        <taxon>Micrococcales</taxon>
        <taxon>Microbacteriaceae</taxon>
        <taxon>Subtercola</taxon>
    </lineage>
</organism>
<evidence type="ECO:0000256" key="2">
    <source>
        <dbReference type="ARBA" id="ARBA00023015"/>
    </source>
</evidence>
<dbReference type="PANTHER" id="PTHR30346:SF29">
    <property type="entry name" value="LYSR SUBSTRATE-BINDING"/>
    <property type="match status" value="1"/>
</dbReference>
<keyword evidence="4" id="KW-0804">Transcription</keyword>
<keyword evidence="7" id="KW-1185">Reference proteome</keyword>
<dbReference type="RefSeq" id="WP_205108956.1">
    <property type="nucleotide sequence ID" value="NZ_BAAAHT010000013.1"/>
</dbReference>
<evidence type="ECO:0000259" key="5">
    <source>
        <dbReference type="PROSITE" id="PS50931"/>
    </source>
</evidence>
<dbReference type="EMBL" id="JAFBBU010000001">
    <property type="protein sequence ID" value="MBM7472313.1"/>
    <property type="molecule type" value="Genomic_DNA"/>
</dbReference>
<comment type="caution">
    <text evidence="6">The sequence shown here is derived from an EMBL/GenBank/DDBJ whole genome shotgun (WGS) entry which is preliminary data.</text>
</comment>
<dbReference type="InterPro" id="IPR036390">
    <property type="entry name" value="WH_DNA-bd_sf"/>
</dbReference>
<proteinExistence type="inferred from homology"/>
<dbReference type="Gene3D" id="1.10.10.10">
    <property type="entry name" value="Winged helix-like DNA-binding domain superfamily/Winged helix DNA-binding domain"/>
    <property type="match status" value="1"/>
</dbReference>
<dbReference type="SUPFAM" id="SSF46785">
    <property type="entry name" value="Winged helix' DNA-binding domain"/>
    <property type="match status" value="1"/>
</dbReference>
<dbReference type="Proteomes" id="UP000776164">
    <property type="component" value="Unassembled WGS sequence"/>
</dbReference>
<keyword evidence="2" id="KW-0805">Transcription regulation</keyword>
<reference evidence="6 7" key="1">
    <citation type="submission" date="2021-01" db="EMBL/GenBank/DDBJ databases">
        <title>Sequencing the genomes of 1000 actinobacteria strains.</title>
        <authorList>
            <person name="Klenk H.-P."/>
        </authorList>
    </citation>
    <scope>NUCLEOTIDE SEQUENCE [LARGE SCALE GENOMIC DNA]</scope>
    <source>
        <strain evidence="6 7">DSM 13057</strain>
    </source>
</reference>
<evidence type="ECO:0000256" key="3">
    <source>
        <dbReference type="ARBA" id="ARBA00023125"/>
    </source>
</evidence>
<dbReference type="GO" id="GO:0003677">
    <property type="term" value="F:DNA binding"/>
    <property type="evidence" value="ECO:0007669"/>
    <property type="project" value="UniProtKB-KW"/>
</dbReference>
<accession>A0ABS2L5D6</accession>
<feature type="domain" description="HTH lysR-type" evidence="5">
    <location>
        <begin position="2"/>
        <end position="59"/>
    </location>
</feature>
<keyword evidence="3 6" id="KW-0238">DNA-binding</keyword>
<comment type="similarity">
    <text evidence="1">Belongs to the LysR transcriptional regulatory family.</text>
</comment>
<dbReference type="Gene3D" id="3.40.190.10">
    <property type="entry name" value="Periplasmic binding protein-like II"/>
    <property type="match status" value="2"/>
</dbReference>
<protein>
    <submittedName>
        <fullName evidence="6">DNA-binding transcriptional LysR family regulator</fullName>
    </submittedName>
</protein>
<dbReference type="Pfam" id="PF03466">
    <property type="entry name" value="LysR_substrate"/>
    <property type="match status" value="1"/>
</dbReference>
<evidence type="ECO:0000313" key="6">
    <source>
        <dbReference type="EMBL" id="MBM7472313.1"/>
    </source>
</evidence>